<dbReference type="Proteomes" id="UP000243006">
    <property type="component" value="Unassembled WGS sequence"/>
</dbReference>
<proteinExistence type="predicted"/>
<dbReference type="EMBL" id="LVZM01000075">
    <property type="protein sequence ID" value="OUC50010.1"/>
    <property type="molecule type" value="Genomic_DNA"/>
</dbReference>
<comment type="caution">
    <text evidence="1">The sequence shown here is derived from an EMBL/GenBank/DDBJ whole genome shotgun (WGS) entry which is preliminary data.</text>
</comment>
<evidence type="ECO:0008006" key="3">
    <source>
        <dbReference type="Google" id="ProtNLM"/>
    </source>
</evidence>
<dbReference type="AlphaFoldDB" id="A0A1Y3EYY8"/>
<protein>
    <recommendedName>
        <fullName evidence="3">HEAT repeat-containing protein 1</fullName>
    </recommendedName>
</protein>
<feature type="non-terminal residue" evidence="1">
    <location>
        <position position="1"/>
    </location>
</feature>
<evidence type="ECO:0000313" key="2">
    <source>
        <dbReference type="Proteomes" id="UP000243006"/>
    </source>
</evidence>
<accession>A0A1Y3EYY8</accession>
<evidence type="ECO:0000313" key="1">
    <source>
        <dbReference type="EMBL" id="OUC50010.1"/>
    </source>
</evidence>
<name>A0A1Y3EYY8_9BILA</name>
<organism evidence="1 2">
    <name type="scientific">Trichinella nativa</name>
    <dbReference type="NCBI Taxonomy" id="6335"/>
    <lineage>
        <taxon>Eukaryota</taxon>
        <taxon>Metazoa</taxon>
        <taxon>Ecdysozoa</taxon>
        <taxon>Nematoda</taxon>
        <taxon>Enoplea</taxon>
        <taxon>Dorylaimia</taxon>
        <taxon>Trichinellida</taxon>
        <taxon>Trichinellidae</taxon>
        <taxon>Trichinella</taxon>
    </lineage>
</organism>
<reference evidence="1 2" key="1">
    <citation type="submission" date="2015-04" db="EMBL/GenBank/DDBJ databases">
        <title>Draft genome of the roundworm Trichinella nativa.</title>
        <authorList>
            <person name="Mitreva M."/>
        </authorList>
    </citation>
    <scope>NUCLEOTIDE SEQUENCE [LARGE SCALE GENOMIC DNA]</scope>
    <source>
        <strain evidence="1 2">ISS45</strain>
    </source>
</reference>
<gene>
    <name evidence="1" type="ORF">D917_04859</name>
</gene>
<sequence length="557" mass="64216">QSYKNVEGMQSFLSWSGANVLQYSTSKQLIESVFHTKPVVRELALGKMINLLEQNETTESMVQELEIPILEKFQDESSKVVKFLLRKCDKLFSIISPEKIISKLYQLMNHLPDEANLSKKRNLRNRIGIIMAKHFLHVEDKMKNMVTLWIFEIMFTDGAGKAKHVAQILNSDFTSELSREQPLEEMNSLWQCFLASLLHDCTCWNMRHLDALEEVSLFLNSALNDVEADSSCAVFLTFLLCHMVGQAKHKNLDETVQILIKLLENMNMFSEIDFEHFLCEVPMQNRTLELDLAKFKHYGLKSVEMMWLVGIQLMDVKWDKSYMSAEICKLLIFIIDDETLEPLFINLCLQLEELLKNLDGDELQIIASHNSLVIPMLFVGMSADGLLQRQLICNTLKRLHQALTLKNRSHAYYYQFLDCINSDLHACILDSQYIQVSLAAFVDKELSDAVRRVRLKLLLNIVDILCKSAHYPPPTVVHKITTAMLMINEESLFQALGSLFNHLLCDAQQQQQSSLAEQNLKMELYVNSLCKIYRRETAVFLKSNTETFRALIQALRD</sequence>
<feature type="non-terminal residue" evidence="1">
    <location>
        <position position="557"/>
    </location>
</feature>